<protein>
    <submittedName>
        <fullName evidence="2">DUF1737 domain-containing protein</fullName>
    </submittedName>
</protein>
<sequence length="66" mass="7395">MKLYRFVTGPDDVTFCMRVTESINNGWELHGSPTLTFNGESPIAGQALVKEVPDEEFSKGIDLRSY</sequence>
<evidence type="ECO:0000313" key="2">
    <source>
        <dbReference type="EMBL" id="RCU49078.1"/>
    </source>
</evidence>
<name>A0A368NF22_9GAMM</name>
<dbReference type="EMBL" id="QPID01000007">
    <property type="protein sequence ID" value="RCU49078.1"/>
    <property type="molecule type" value="Genomic_DNA"/>
</dbReference>
<feature type="domain" description="DUF1737" evidence="1">
    <location>
        <begin position="1"/>
        <end position="51"/>
    </location>
</feature>
<organism evidence="2 3">
    <name type="scientific">Corallincola holothuriorum</name>
    <dbReference type="NCBI Taxonomy" id="2282215"/>
    <lineage>
        <taxon>Bacteria</taxon>
        <taxon>Pseudomonadati</taxon>
        <taxon>Pseudomonadota</taxon>
        <taxon>Gammaproteobacteria</taxon>
        <taxon>Alteromonadales</taxon>
        <taxon>Psychromonadaceae</taxon>
        <taxon>Corallincola</taxon>
    </lineage>
</organism>
<dbReference type="InterPro" id="IPR013619">
    <property type="entry name" value="DUF1737"/>
</dbReference>
<dbReference type="Proteomes" id="UP000252558">
    <property type="component" value="Unassembled WGS sequence"/>
</dbReference>
<dbReference type="Pfam" id="PF08410">
    <property type="entry name" value="DUF1737"/>
    <property type="match status" value="1"/>
</dbReference>
<dbReference type="OrthoDB" id="9809803at2"/>
<gene>
    <name evidence="2" type="ORF">DU002_12005</name>
</gene>
<dbReference type="AlphaFoldDB" id="A0A368NF22"/>
<accession>A0A368NF22</accession>
<evidence type="ECO:0000259" key="1">
    <source>
        <dbReference type="Pfam" id="PF08410"/>
    </source>
</evidence>
<keyword evidence="3" id="KW-1185">Reference proteome</keyword>
<proteinExistence type="predicted"/>
<comment type="caution">
    <text evidence="2">The sequence shown here is derived from an EMBL/GenBank/DDBJ whole genome shotgun (WGS) entry which is preliminary data.</text>
</comment>
<dbReference type="RefSeq" id="WP_114338638.1">
    <property type="nucleotide sequence ID" value="NZ_QPID01000007.1"/>
</dbReference>
<reference evidence="2 3" key="1">
    <citation type="submission" date="2018-07" db="EMBL/GenBank/DDBJ databases">
        <title>Corallincola holothuriorum sp. nov., a new facultative anaerobe isolated from sea cucumber Apostichopus japonicus.</title>
        <authorList>
            <person name="Xia H."/>
        </authorList>
    </citation>
    <scope>NUCLEOTIDE SEQUENCE [LARGE SCALE GENOMIC DNA]</scope>
    <source>
        <strain evidence="2 3">C4</strain>
    </source>
</reference>
<evidence type="ECO:0000313" key="3">
    <source>
        <dbReference type="Proteomes" id="UP000252558"/>
    </source>
</evidence>